<keyword evidence="2" id="KW-1185">Reference proteome</keyword>
<reference evidence="2" key="1">
    <citation type="journal article" date="2022" name="Microorganisms">
        <title>Beyond the ABCs#Discovery of Three New Plasmid Types in Rhodobacterales (RepQ, RepY, RepW).</title>
        <authorList>
            <person name="Freese H.M."/>
            <person name="Ringel V."/>
            <person name="Overmann J."/>
            <person name="Petersen J."/>
        </authorList>
    </citation>
    <scope>NUCLEOTIDE SEQUENCE [LARGE SCALE GENOMIC DNA]</scope>
    <source>
        <strain evidence="2">DSM 109990</strain>
        <plasmid evidence="2">pDSM109990_e</plasmid>
    </source>
</reference>
<organism evidence="1 2">
    <name type="scientific">Sulfitobacter dubius</name>
    <dbReference type="NCBI Taxonomy" id="218673"/>
    <lineage>
        <taxon>Bacteria</taxon>
        <taxon>Pseudomonadati</taxon>
        <taxon>Pseudomonadota</taxon>
        <taxon>Alphaproteobacteria</taxon>
        <taxon>Rhodobacterales</taxon>
        <taxon>Roseobacteraceae</taxon>
        <taxon>Sulfitobacter</taxon>
    </lineage>
</organism>
<evidence type="ECO:0000313" key="2">
    <source>
        <dbReference type="Proteomes" id="UP000831019"/>
    </source>
</evidence>
<protein>
    <submittedName>
        <fullName evidence="1">Uncharacterized protein</fullName>
    </submittedName>
</protein>
<geneLocation type="plasmid" evidence="1 2">
    <name>pDSM109990_e</name>
</geneLocation>
<accession>A0ABY3ZTZ1</accession>
<name>A0ABY3ZTZ1_9RHOB</name>
<evidence type="ECO:0000313" key="1">
    <source>
        <dbReference type="EMBL" id="UOA17189.1"/>
    </source>
</evidence>
<dbReference type="EMBL" id="CP085149">
    <property type="protein sequence ID" value="UOA17189.1"/>
    <property type="molecule type" value="Genomic_DNA"/>
</dbReference>
<keyword evidence="1" id="KW-0614">Plasmid</keyword>
<gene>
    <name evidence="1" type="ORF">DSM109990_04088</name>
</gene>
<proteinExistence type="predicted"/>
<dbReference type="RefSeq" id="WP_243264021.1">
    <property type="nucleotide sequence ID" value="NZ_CP085149.1"/>
</dbReference>
<dbReference type="Proteomes" id="UP000831019">
    <property type="component" value="Plasmid pDSM109990_e"/>
</dbReference>
<sequence length="153" mass="17688">MNKTEAITLVQAAFDADYSAQSFERFVSNLLKGEYTPLDKRRDGHYVREAFRSFVQGYRILGTYQDAEGSSLDILEVTLQRESSLDRARTAQRNFVADYLKKNGKEAALIAFLSPDQHDWRFSLVKLEYSLEVKLIRRSVEMPAELGNRMQIR</sequence>